<keyword evidence="33" id="KW-1185">Reference proteome</keyword>
<dbReference type="PROSITE" id="PS50003">
    <property type="entry name" value="PH_DOMAIN"/>
    <property type="match status" value="1"/>
</dbReference>
<dbReference type="SMART" id="SM00220">
    <property type="entry name" value="S_TKc"/>
    <property type="match status" value="1"/>
</dbReference>
<keyword evidence="13 23" id="KW-0547">Nucleotide-binding</keyword>
<dbReference type="Pfam" id="PF25346">
    <property type="entry name" value="PH_MRCK"/>
    <property type="match status" value="1"/>
</dbReference>
<evidence type="ECO:0000313" key="32">
    <source>
        <dbReference type="Ensembl" id="ENSTRUP00000081690.1"/>
    </source>
</evidence>
<evidence type="ECO:0000256" key="12">
    <source>
        <dbReference type="ARBA" id="ARBA00022723"/>
    </source>
</evidence>
<dbReference type="Gene3D" id="2.30.29.30">
    <property type="entry name" value="Pleckstrin-homology domain (PH domain)/Phosphotyrosine-binding domain (PTB)"/>
    <property type="match status" value="1"/>
</dbReference>
<comment type="similarity">
    <text evidence="5">Belongs to the protein kinase superfamily. AGC Ser/Thr protein kinase family.</text>
</comment>
<dbReference type="Gene3D" id="1.20.5.340">
    <property type="match status" value="1"/>
</dbReference>
<dbReference type="PROSITE" id="PS51860">
    <property type="entry name" value="REM_1"/>
    <property type="match status" value="1"/>
</dbReference>
<evidence type="ECO:0000259" key="27">
    <source>
        <dbReference type="PROSITE" id="PS50011"/>
    </source>
</evidence>
<evidence type="ECO:0000256" key="5">
    <source>
        <dbReference type="ARBA" id="ARBA00009903"/>
    </source>
</evidence>
<dbReference type="PANTHER" id="PTHR22988">
    <property type="entry name" value="MYOTONIC DYSTROPHY S/T KINASE-RELATED"/>
    <property type="match status" value="1"/>
</dbReference>
<evidence type="ECO:0000259" key="31">
    <source>
        <dbReference type="PROSITE" id="PS51860"/>
    </source>
</evidence>
<dbReference type="FunFam" id="1.10.510.10:FF:000047">
    <property type="entry name" value="Rho-associated protein kinase 1"/>
    <property type="match status" value="1"/>
</dbReference>
<dbReference type="FunFam" id="3.30.60.20:FF:000036">
    <property type="entry name" value="Rho-associated protein kinase 1"/>
    <property type="match status" value="1"/>
</dbReference>
<dbReference type="PROSITE" id="PS50081">
    <property type="entry name" value="ZF_DAG_PE_2"/>
    <property type="match status" value="1"/>
</dbReference>
<dbReference type="PROSITE" id="PS51285">
    <property type="entry name" value="AGC_KINASE_CTER"/>
    <property type="match status" value="1"/>
</dbReference>
<dbReference type="Gene3D" id="3.30.60.20">
    <property type="match status" value="1"/>
</dbReference>
<evidence type="ECO:0000256" key="16">
    <source>
        <dbReference type="ARBA" id="ARBA00022833"/>
    </source>
</evidence>
<evidence type="ECO:0000256" key="1">
    <source>
        <dbReference type="ARBA" id="ARBA00001946"/>
    </source>
</evidence>
<proteinExistence type="inferred from homology"/>
<feature type="coiled-coil region" evidence="24">
    <location>
        <begin position="740"/>
        <end position="886"/>
    </location>
</feature>
<dbReference type="SUPFAM" id="SSF56112">
    <property type="entry name" value="Protein kinase-like (PK-like)"/>
    <property type="match status" value="1"/>
</dbReference>
<dbReference type="Gene3D" id="3.30.200.20">
    <property type="entry name" value="Phosphorylase Kinase, domain 1"/>
    <property type="match status" value="1"/>
</dbReference>
<dbReference type="InterPro" id="IPR011009">
    <property type="entry name" value="Kinase-like_dom_sf"/>
</dbReference>
<feature type="region of interest" description="Disordered" evidence="25">
    <location>
        <begin position="1306"/>
        <end position="1349"/>
    </location>
</feature>
<feature type="binding site" evidence="23">
    <location>
        <position position="114"/>
    </location>
    <ligand>
        <name>ATP</name>
        <dbReference type="ChEBI" id="CHEBI:30616"/>
    </ligand>
</feature>
<protein>
    <recommendedName>
        <fullName evidence="6">non-specific serine/threonine protein kinase</fullName>
        <ecNumber evidence="6">2.7.11.1</ecNumber>
    </recommendedName>
</protein>
<dbReference type="GeneTree" id="ENSGT01030000234517"/>
<evidence type="ECO:0000256" key="10">
    <source>
        <dbReference type="ARBA" id="ARBA00022553"/>
    </source>
</evidence>
<dbReference type="FunFam" id="1.20.5.730:FF:000001">
    <property type="entry name" value="rho-associated protein kinase 2"/>
    <property type="match status" value="1"/>
</dbReference>
<name>A0A674P944_TAKRU</name>
<dbReference type="InterPro" id="IPR011993">
    <property type="entry name" value="PH-like_dom_sf"/>
</dbReference>
<dbReference type="CDD" id="cd11639">
    <property type="entry name" value="HR1_ROCK1"/>
    <property type="match status" value="1"/>
</dbReference>
<evidence type="ECO:0000259" key="26">
    <source>
        <dbReference type="PROSITE" id="PS50003"/>
    </source>
</evidence>
<keyword evidence="8" id="KW-0963">Cytoplasm</keyword>
<evidence type="ECO:0000256" key="9">
    <source>
        <dbReference type="ARBA" id="ARBA00022527"/>
    </source>
</evidence>
<feature type="domain" description="AGC-kinase C-terminal" evidence="29">
    <location>
        <begin position="350"/>
        <end position="418"/>
    </location>
</feature>
<dbReference type="InterPro" id="IPR015008">
    <property type="entry name" value="ROCK_Rho-bd_dom"/>
</dbReference>
<feature type="domain" description="PH" evidence="26">
    <location>
        <begin position="1113"/>
        <end position="1312"/>
    </location>
</feature>
<dbReference type="Pfam" id="PF08912">
    <property type="entry name" value="Rho_Binding"/>
    <property type="match status" value="1"/>
</dbReference>
<keyword evidence="20" id="KW-0472">Membrane</keyword>
<dbReference type="SUPFAM" id="SSF50729">
    <property type="entry name" value="PH domain-like"/>
    <property type="match status" value="1"/>
</dbReference>
<dbReference type="Gene3D" id="1.20.5.730">
    <property type="entry name" value="Single helix bin"/>
    <property type="match status" value="1"/>
</dbReference>
<reference evidence="32" key="3">
    <citation type="submission" date="2025-09" db="UniProtKB">
        <authorList>
            <consortium name="Ensembl"/>
        </authorList>
    </citation>
    <scope>IDENTIFICATION</scope>
</reference>
<dbReference type="GO" id="GO:0005886">
    <property type="term" value="C:plasma membrane"/>
    <property type="evidence" value="ECO:0007669"/>
    <property type="project" value="UniProtKB-SubCell"/>
</dbReference>
<evidence type="ECO:0000256" key="24">
    <source>
        <dbReference type="SAM" id="Coils"/>
    </source>
</evidence>
<feature type="coiled-coil region" evidence="24">
    <location>
        <begin position="425"/>
        <end position="707"/>
    </location>
</feature>
<dbReference type="GO" id="GO:0008270">
    <property type="term" value="F:zinc ion binding"/>
    <property type="evidence" value="ECO:0007669"/>
    <property type="project" value="UniProtKB-KW"/>
</dbReference>
<feature type="domain" description="REM-1" evidence="31">
    <location>
        <begin position="468"/>
        <end position="548"/>
    </location>
</feature>
<dbReference type="Ensembl" id="ENSTRUT00000072802.1">
    <property type="protein sequence ID" value="ENSTRUP00000081690.1"/>
    <property type="gene ID" value="ENSTRUG00000013281.3"/>
</dbReference>
<keyword evidence="18" id="KW-0460">Magnesium</keyword>
<feature type="coiled-coil region" evidence="24">
    <location>
        <begin position="1013"/>
        <end position="1100"/>
    </location>
</feature>
<dbReference type="InterPro" id="IPR057529">
    <property type="entry name" value="MRCK/ROCK_PH"/>
</dbReference>
<dbReference type="CDD" id="cd01242">
    <property type="entry name" value="PH_ROCK"/>
    <property type="match status" value="1"/>
</dbReference>
<dbReference type="GO" id="GO:0048598">
    <property type="term" value="P:embryonic morphogenesis"/>
    <property type="evidence" value="ECO:0007669"/>
    <property type="project" value="TreeGrafter"/>
</dbReference>
<dbReference type="SMART" id="SM00133">
    <property type="entry name" value="S_TK_X"/>
    <property type="match status" value="1"/>
</dbReference>
<dbReference type="PROSITE" id="PS00108">
    <property type="entry name" value="PROTEIN_KINASE_ST"/>
    <property type="match status" value="1"/>
</dbReference>
<dbReference type="InterPro" id="IPR008271">
    <property type="entry name" value="Ser/Thr_kinase_AS"/>
</dbReference>
<keyword evidence="10" id="KW-0597">Phosphoprotein</keyword>
<evidence type="ECO:0000256" key="25">
    <source>
        <dbReference type="SAM" id="MobiDB-lite"/>
    </source>
</evidence>
<evidence type="ECO:0000313" key="33">
    <source>
        <dbReference type="Proteomes" id="UP000005226"/>
    </source>
</evidence>
<dbReference type="PANTHER" id="PTHR22988:SF73">
    <property type="entry name" value="RHO-ASSOCIATED PROTEIN KINASE"/>
    <property type="match status" value="1"/>
</dbReference>
<dbReference type="GO" id="GO:0005737">
    <property type="term" value="C:cytoplasm"/>
    <property type="evidence" value="ECO:0007669"/>
    <property type="project" value="TreeGrafter"/>
</dbReference>
<evidence type="ECO:0000256" key="18">
    <source>
        <dbReference type="ARBA" id="ARBA00022842"/>
    </source>
</evidence>
<evidence type="ECO:0000256" key="14">
    <source>
        <dbReference type="ARBA" id="ARBA00022771"/>
    </source>
</evidence>
<dbReference type="CDD" id="cd22250">
    <property type="entry name" value="ROCK_SBD"/>
    <property type="match status" value="1"/>
</dbReference>
<evidence type="ECO:0000256" key="22">
    <source>
        <dbReference type="PROSITE-ProRule" id="PRU01207"/>
    </source>
</evidence>
<evidence type="ECO:0000256" key="4">
    <source>
        <dbReference type="ARBA" id="ARBA00004245"/>
    </source>
</evidence>
<dbReference type="InterPro" id="IPR002219">
    <property type="entry name" value="PKC_DAG/PE"/>
</dbReference>
<dbReference type="InterPro" id="IPR046349">
    <property type="entry name" value="C1-like_sf"/>
</dbReference>
<evidence type="ECO:0000256" key="7">
    <source>
        <dbReference type="ARBA" id="ARBA00022475"/>
    </source>
</evidence>
<keyword evidence="14" id="KW-0863">Zinc-finger</keyword>
<dbReference type="Pfam" id="PF00069">
    <property type="entry name" value="Pkinase"/>
    <property type="match status" value="1"/>
</dbReference>
<dbReference type="SMART" id="SM00109">
    <property type="entry name" value="C1"/>
    <property type="match status" value="1"/>
</dbReference>
<dbReference type="PROSITE" id="PS00107">
    <property type="entry name" value="PROTEIN_KINASE_ATP"/>
    <property type="match status" value="1"/>
</dbReference>
<dbReference type="CDD" id="cd05596">
    <property type="entry name" value="STKc_ROCK"/>
    <property type="match status" value="1"/>
</dbReference>
<evidence type="ECO:0000259" key="28">
    <source>
        <dbReference type="PROSITE" id="PS50081"/>
    </source>
</evidence>
<dbReference type="GO" id="GO:0005856">
    <property type="term" value="C:cytoskeleton"/>
    <property type="evidence" value="ECO:0007669"/>
    <property type="project" value="UniProtKB-SubCell"/>
</dbReference>
<comment type="subcellular location">
    <subcellularLocation>
        <location evidence="3">Cell membrane</location>
    </subcellularLocation>
    <subcellularLocation>
        <location evidence="4">Cytoplasm</location>
        <location evidence="4">Cytoskeleton</location>
    </subcellularLocation>
    <subcellularLocation>
        <location evidence="2">Endomembrane system</location>
        <topology evidence="2">Peripheral membrane protein</topology>
    </subcellularLocation>
</comment>
<comment type="cofactor">
    <cofactor evidence="1">
        <name>Mg(2+)</name>
        <dbReference type="ChEBI" id="CHEBI:18420"/>
    </cofactor>
</comment>
<evidence type="ECO:0000256" key="19">
    <source>
        <dbReference type="ARBA" id="ARBA00023054"/>
    </source>
</evidence>
<evidence type="ECO:0000256" key="6">
    <source>
        <dbReference type="ARBA" id="ARBA00012513"/>
    </source>
</evidence>
<dbReference type="InterPro" id="IPR011072">
    <property type="entry name" value="HR1_rho-bd"/>
</dbReference>
<evidence type="ECO:0000256" key="13">
    <source>
        <dbReference type="ARBA" id="ARBA00022741"/>
    </source>
</evidence>
<keyword evidence="15" id="KW-0418">Kinase</keyword>
<dbReference type="GO" id="GO:1901888">
    <property type="term" value="P:regulation of cell junction assembly"/>
    <property type="evidence" value="ECO:0007669"/>
    <property type="project" value="TreeGrafter"/>
</dbReference>
<reference evidence="32 33" key="1">
    <citation type="journal article" date="2011" name="Genome Biol. Evol.">
        <title>Integration of the genetic map and genome assembly of fugu facilitates insights into distinct features of genome evolution in teleosts and mammals.</title>
        <authorList>
            <person name="Kai W."/>
            <person name="Kikuchi K."/>
            <person name="Tohari S."/>
            <person name="Chew A.K."/>
            <person name="Tay A."/>
            <person name="Fujiwara A."/>
            <person name="Hosoya S."/>
            <person name="Suetake H."/>
            <person name="Naruse K."/>
            <person name="Brenner S."/>
            <person name="Suzuki Y."/>
            <person name="Venkatesh B."/>
        </authorList>
    </citation>
    <scope>NUCLEOTIDE SEQUENCE [LARGE SCALE GENOMIC DNA]</scope>
</reference>
<keyword evidence="9" id="KW-0723">Serine/threonine-protein kinase</keyword>
<dbReference type="GO" id="GO:0007266">
    <property type="term" value="P:Rho protein signal transduction"/>
    <property type="evidence" value="ECO:0007669"/>
    <property type="project" value="UniProtKB-UniRule"/>
</dbReference>
<evidence type="ECO:0000256" key="21">
    <source>
        <dbReference type="ARBA" id="ARBA00023212"/>
    </source>
</evidence>
<dbReference type="SMART" id="SM00233">
    <property type="entry name" value="PH"/>
    <property type="match status" value="1"/>
</dbReference>
<evidence type="ECO:0000259" key="29">
    <source>
        <dbReference type="PROSITE" id="PS51285"/>
    </source>
</evidence>
<dbReference type="FunFam" id="3.30.200.20:FF:001759">
    <property type="entry name" value="Rho-associated, coiled-coil-containing protein kinase 2b"/>
    <property type="match status" value="1"/>
</dbReference>
<keyword evidence="19 22" id="KW-0175">Coiled coil</keyword>
<reference evidence="32" key="2">
    <citation type="submission" date="2025-08" db="UniProtKB">
        <authorList>
            <consortium name="Ensembl"/>
        </authorList>
    </citation>
    <scope>IDENTIFICATION</scope>
</reference>
<gene>
    <name evidence="32" type="primary">rock1</name>
</gene>
<dbReference type="FunFam" id="2.30.29.30:FF:000033">
    <property type="entry name" value="Rho-associated protein kinase 2"/>
    <property type="match status" value="1"/>
</dbReference>
<dbReference type="PROSITE" id="PS50011">
    <property type="entry name" value="PROTEIN_KINASE_DOM"/>
    <property type="match status" value="1"/>
</dbReference>
<feature type="domain" description="Protein kinase" evidence="27">
    <location>
        <begin position="85"/>
        <end position="347"/>
    </location>
</feature>
<dbReference type="InterPro" id="IPR000719">
    <property type="entry name" value="Prot_kinase_dom"/>
</dbReference>
<evidence type="ECO:0000256" key="2">
    <source>
        <dbReference type="ARBA" id="ARBA00004184"/>
    </source>
</evidence>
<evidence type="ECO:0000256" key="15">
    <source>
        <dbReference type="ARBA" id="ARBA00022777"/>
    </source>
</evidence>
<dbReference type="EC" id="2.7.11.1" evidence="6"/>
<dbReference type="InterPro" id="IPR017441">
    <property type="entry name" value="Protein_kinase_ATP_BS"/>
</dbReference>
<feature type="domain" description="RhoBD" evidence="30">
    <location>
        <begin position="944"/>
        <end position="1007"/>
    </location>
</feature>
<keyword evidence="7" id="KW-1003">Cell membrane</keyword>
<evidence type="ECO:0000256" key="20">
    <source>
        <dbReference type="ARBA" id="ARBA00023136"/>
    </source>
</evidence>
<dbReference type="GO" id="GO:0000281">
    <property type="term" value="P:mitotic cytokinesis"/>
    <property type="evidence" value="ECO:0007669"/>
    <property type="project" value="TreeGrafter"/>
</dbReference>
<evidence type="ECO:0000256" key="23">
    <source>
        <dbReference type="PROSITE-ProRule" id="PRU10141"/>
    </source>
</evidence>
<evidence type="ECO:0000256" key="17">
    <source>
        <dbReference type="ARBA" id="ARBA00022840"/>
    </source>
</evidence>
<keyword evidence="17 23" id="KW-0067">ATP-binding</keyword>
<dbReference type="SUPFAM" id="SSF57889">
    <property type="entry name" value="Cysteine-rich domain"/>
    <property type="match status" value="1"/>
</dbReference>
<keyword evidence="16" id="KW-0862">Zinc</keyword>
<keyword evidence="11" id="KW-0808">Transferase</keyword>
<evidence type="ECO:0000259" key="30">
    <source>
        <dbReference type="PROSITE" id="PS51859"/>
    </source>
</evidence>
<feature type="compositionally biased region" description="Polar residues" evidence="25">
    <location>
        <begin position="1316"/>
        <end position="1349"/>
    </location>
</feature>
<dbReference type="FunFam" id="3.30.200.20:FF:000072">
    <property type="entry name" value="Rho-associated protein kinase 2"/>
    <property type="match status" value="1"/>
</dbReference>
<dbReference type="InterPro" id="IPR050839">
    <property type="entry name" value="Rho-assoc_Ser/Thr_Kinase"/>
</dbReference>
<feature type="domain" description="Phorbol-ester/DAG-type" evidence="28">
    <location>
        <begin position="1223"/>
        <end position="1278"/>
    </location>
</feature>
<dbReference type="GO" id="GO:0005524">
    <property type="term" value="F:ATP binding"/>
    <property type="evidence" value="ECO:0007669"/>
    <property type="project" value="UniProtKB-UniRule"/>
</dbReference>
<accession>A0A674P944</accession>
<dbReference type="InterPro" id="IPR000961">
    <property type="entry name" value="AGC-kinase_C"/>
</dbReference>
<feature type="coiled-coil region" evidence="24">
    <location>
        <begin position="933"/>
        <end position="967"/>
    </location>
</feature>
<dbReference type="GO" id="GO:0030866">
    <property type="term" value="P:cortical actin cytoskeleton organization"/>
    <property type="evidence" value="ECO:0007669"/>
    <property type="project" value="TreeGrafter"/>
</dbReference>
<evidence type="ECO:0000256" key="11">
    <source>
        <dbReference type="ARBA" id="ARBA00022679"/>
    </source>
</evidence>
<dbReference type="PROSITE" id="PS51859">
    <property type="entry name" value="RHO_BD"/>
    <property type="match status" value="1"/>
</dbReference>
<dbReference type="InterPro" id="IPR001849">
    <property type="entry name" value="PH_domain"/>
</dbReference>
<keyword evidence="12" id="KW-0479">Metal-binding</keyword>
<dbReference type="GO" id="GO:0031032">
    <property type="term" value="P:actomyosin structure organization"/>
    <property type="evidence" value="ECO:0007669"/>
    <property type="project" value="TreeGrafter"/>
</dbReference>
<dbReference type="GO" id="GO:0031267">
    <property type="term" value="F:small GTPase binding"/>
    <property type="evidence" value="ECO:0007669"/>
    <property type="project" value="InterPro"/>
</dbReference>
<dbReference type="GO" id="GO:0072518">
    <property type="term" value="F:Rho-dependent protein serine/threonine kinase activity"/>
    <property type="evidence" value="ECO:0007669"/>
    <property type="project" value="TreeGrafter"/>
</dbReference>
<sequence>GVWPPPLPPLRGAVVVTKVGVNGCYLALFALMLTLFLSPQDGLDALVYDLDFPALRKNKSIDNFLNRYKETINKIRDLRMKAEDYEVVKVIGRGAFGEVQLVRHKFTSKVYAMKLLSKFEMIKRSDSAFFWEERDIMAFADSSWVVQLFFAFQDDRYLYMVMEYMPGGDLVNLMSNYDVPEKWARFYTAEVVLALDGIHSMGFIHRDVKPDNMLLDKTGHLKLADFGTCMKMNKDGMVRCDTAVGTPDYISPEVLKSQGGDGYYGRECDWWSVGVFLYEMLVGDTPFYADSLVGTYSKIMNHKNALTFPDDSDISNDAKNLICAFLTDREVRLGRNGVDEIKRHPFFKNDQWTWENIRDTAAPVVPELSSDIDTSNFDDIEEDRGEEETFPVPKAFVGNQLPFVGFTYYKMFVPVLIKPLFPAQLENLQKRIYQLEEQLHSEMQLKDELEQKCRASHTKLEKIMKELDEEASVSLLEKDKIMLQHRFTEYQRKADQEAEKRRNLENEASTLKEQLEDMRKISQNSQASNDKIIQLQNQLEEANDLLRAESDTAARLRKNHTEMAKSMSQLESLNRELQERSRAIDGEKAQLEKEVLVIQSTLDSERRNYSQGSEEIRELQARMAGLQEDNKSLKLSLSKVEAERKQAQERSNNLEKEKNNLEIDLNYKLKTLQQRLEQEQTEHRVTRAQLTDKYESIEEAKSAAMNAVQQKMSEEIGARMRAESRVVEVEKQCSMLEFDLKQSVQKMEQLMKQKERLEDEVKSLRIQAEQELSKRVLAQSELKSCMQEVDRLRCSEKQLKQEINTALESKRSLEFQLAQLTKQYRGNEGQMRELQDQLEAEQYFSTLYKTQVKELKEEIEERNRQVQEAHKKMQELSSERDSLSAQLDLTVTKAESEQLARALQEEQCFELSQENKKSVARHKMEIIEKEAIISRLEESNKTLTKDAENLSKEKAELNEKLQTQEQGTKEDIVNAVKANYEKVLNTERTLKTQAVNKLAEIMNRKDMKLDTKKKGSTTDLRKKEKENRKLQLELNQEKDKFNHMAIKYQKELSEMQAQLAEEFSNRNELQMQLDSKESDIEQLREKLNDLQQRMDNSSITSLQTDETDSNIAESRLEGWLSIPNRANIKRYGWKKQYVVVSSKKILFYNDEQNKEQSNPSMVLDIDKLFHVRPVTQGDVYRAETEEIPRIFQILYANEGECRKEADMEPVLQGDKTNCLPHKGHEFIPTLYHFPSNCEACAKPLWHVFKPPAALECRRCHVKCHKDHLDKKEDVIAPCKVNYDVTSARDMLLLALTQDEQKKWIGHLGKKIPKTPPSTFSRASPRSMSTRSGPNQSFRKNPKSNTGKLR</sequence>
<evidence type="ECO:0000256" key="8">
    <source>
        <dbReference type="ARBA" id="ARBA00022490"/>
    </source>
</evidence>
<keyword evidence="21" id="KW-0206">Cytoskeleton</keyword>
<dbReference type="Gene3D" id="1.10.510.10">
    <property type="entry name" value="Transferase(Phosphotransferase) domain 1"/>
    <property type="match status" value="1"/>
</dbReference>
<dbReference type="GO" id="GO:0012505">
    <property type="term" value="C:endomembrane system"/>
    <property type="evidence" value="ECO:0007669"/>
    <property type="project" value="UniProtKB-SubCell"/>
</dbReference>
<dbReference type="Proteomes" id="UP000005226">
    <property type="component" value="Chromosome 22"/>
</dbReference>
<dbReference type="InterPro" id="IPR037310">
    <property type="entry name" value="ROCK1_HR1"/>
</dbReference>
<organism evidence="32 33">
    <name type="scientific">Takifugu rubripes</name>
    <name type="common">Japanese pufferfish</name>
    <name type="synonym">Fugu rubripes</name>
    <dbReference type="NCBI Taxonomy" id="31033"/>
    <lineage>
        <taxon>Eukaryota</taxon>
        <taxon>Metazoa</taxon>
        <taxon>Chordata</taxon>
        <taxon>Craniata</taxon>
        <taxon>Vertebrata</taxon>
        <taxon>Euteleostomi</taxon>
        <taxon>Actinopterygii</taxon>
        <taxon>Neopterygii</taxon>
        <taxon>Teleostei</taxon>
        <taxon>Neoteleostei</taxon>
        <taxon>Acanthomorphata</taxon>
        <taxon>Eupercaria</taxon>
        <taxon>Tetraodontiformes</taxon>
        <taxon>Tetradontoidea</taxon>
        <taxon>Tetraodontidae</taxon>
        <taxon>Takifugu</taxon>
    </lineage>
</organism>
<dbReference type="SUPFAM" id="SSF103652">
    <property type="entry name" value="G protein-binding domain"/>
    <property type="match status" value="1"/>
</dbReference>
<evidence type="ECO:0000256" key="3">
    <source>
        <dbReference type="ARBA" id="ARBA00004236"/>
    </source>
</evidence>